<gene>
    <name evidence="18" type="ORF">ABE957_02180</name>
</gene>
<evidence type="ECO:0000256" key="17">
    <source>
        <dbReference type="ARBA" id="ARBA00030571"/>
    </source>
</evidence>
<organism evidence="18 19">
    <name type="scientific">Halomonas pelophila</name>
    <dbReference type="NCBI Taxonomy" id="3151122"/>
    <lineage>
        <taxon>Bacteria</taxon>
        <taxon>Pseudomonadati</taxon>
        <taxon>Pseudomonadota</taxon>
        <taxon>Gammaproteobacteria</taxon>
        <taxon>Oceanospirillales</taxon>
        <taxon>Halomonadaceae</taxon>
        <taxon>Halomonas</taxon>
    </lineage>
</organism>
<evidence type="ECO:0000256" key="13">
    <source>
        <dbReference type="ARBA" id="ARBA00022777"/>
    </source>
</evidence>
<comment type="pathway">
    <text evidence="5">Cofactor biosynthesis; adenosylcobalamin biosynthesis; adenosylcobalamin from cob(II)yrinate a,c-diamide: step 6/7.</text>
</comment>
<keyword evidence="14" id="KW-0067">ATP-binding</keyword>
<evidence type="ECO:0000313" key="18">
    <source>
        <dbReference type="EMBL" id="MEQ6887486.1"/>
    </source>
</evidence>
<dbReference type="Proteomes" id="UP001472978">
    <property type="component" value="Unassembled WGS sequence"/>
</dbReference>
<evidence type="ECO:0000256" key="11">
    <source>
        <dbReference type="ARBA" id="ARBA00022679"/>
    </source>
</evidence>
<evidence type="ECO:0000256" key="16">
    <source>
        <dbReference type="ARBA" id="ARBA00029570"/>
    </source>
</evidence>
<evidence type="ECO:0000256" key="6">
    <source>
        <dbReference type="ARBA" id="ARBA00005159"/>
    </source>
</evidence>
<accession>A0ABV1N262</accession>
<evidence type="ECO:0000256" key="15">
    <source>
        <dbReference type="ARBA" id="ARBA00023134"/>
    </source>
</evidence>
<evidence type="ECO:0000256" key="10">
    <source>
        <dbReference type="ARBA" id="ARBA00022573"/>
    </source>
</evidence>
<evidence type="ECO:0000256" key="2">
    <source>
        <dbReference type="ARBA" id="ARBA00000711"/>
    </source>
</evidence>
<evidence type="ECO:0000256" key="1">
    <source>
        <dbReference type="ARBA" id="ARBA00000312"/>
    </source>
</evidence>
<keyword evidence="12" id="KW-0547">Nucleotide-binding</keyword>
<evidence type="ECO:0000256" key="14">
    <source>
        <dbReference type="ARBA" id="ARBA00022840"/>
    </source>
</evidence>
<protein>
    <recommendedName>
        <fullName evidence="16">Adenosylcobinamide kinase</fullName>
        <ecNumber evidence="8">2.7.1.156</ecNumber>
        <ecNumber evidence="9">2.7.7.62</ecNumber>
    </recommendedName>
    <alternativeName>
        <fullName evidence="17">Adenosylcobinamide-phosphate guanylyltransferase</fullName>
    </alternativeName>
</protein>
<keyword evidence="11" id="KW-0808">Transferase</keyword>
<keyword evidence="15" id="KW-0342">GTP-binding</keyword>
<evidence type="ECO:0000256" key="8">
    <source>
        <dbReference type="ARBA" id="ARBA00012016"/>
    </source>
</evidence>
<evidence type="ECO:0000313" key="19">
    <source>
        <dbReference type="Proteomes" id="UP001472978"/>
    </source>
</evidence>
<dbReference type="InterPro" id="IPR027417">
    <property type="entry name" value="P-loop_NTPase"/>
</dbReference>
<proteinExistence type="inferred from homology"/>
<dbReference type="Pfam" id="PF02283">
    <property type="entry name" value="CobU"/>
    <property type="match status" value="1"/>
</dbReference>
<sequence>MQLFIGGTCAGKRDLIASRFPEATWLKMGEGADLSGWRDRLAPGQCLVISGWLDWLAGALADDADESDDDRLRARLDAELAAMVEAERRGQGEIVLILSEVGRGIVPIDPADRRLRDLAGWLAQDAAARAEAVWYVRHGLARCLTLG</sequence>
<dbReference type="GO" id="GO:0016779">
    <property type="term" value="F:nucleotidyltransferase activity"/>
    <property type="evidence" value="ECO:0007669"/>
    <property type="project" value="UniProtKB-KW"/>
</dbReference>
<comment type="similarity">
    <text evidence="7">Belongs to the CobU/CobP family.</text>
</comment>
<dbReference type="InterPro" id="IPR003203">
    <property type="entry name" value="CobU/CobP"/>
</dbReference>
<evidence type="ECO:0000256" key="7">
    <source>
        <dbReference type="ARBA" id="ARBA00007490"/>
    </source>
</evidence>
<dbReference type="PANTHER" id="PTHR34848:SF1">
    <property type="entry name" value="BIFUNCTIONAL ADENOSYLCOBALAMIN BIOSYNTHESIS PROTEIN COBU"/>
    <property type="match status" value="1"/>
</dbReference>
<dbReference type="SUPFAM" id="SSF52540">
    <property type="entry name" value="P-loop containing nucleoside triphosphate hydrolases"/>
    <property type="match status" value="1"/>
</dbReference>
<evidence type="ECO:0000256" key="12">
    <source>
        <dbReference type="ARBA" id="ARBA00022741"/>
    </source>
</evidence>
<comment type="catalytic activity">
    <reaction evidence="1">
        <text>adenosylcob(III)inamide + ATP = adenosylcob(III)inamide phosphate + ADP + H(+)</text>
        <dbReference type="Rhea" id="RHEA:15769"/>
        <dbReference type="ChEBI" id="CHEBI:2480"/>
        <dbReference type="ChEBI" id="CHEBI:15378"/>
        <dbReference type="ChEBI" id="CHEBI:30616"/>
        <dbReference type="ChEBI" id="CHEBI:58502"/>
        <dbReference type="ChEBI" id="CHEBI:456216"/>
        <dbReference type="EC" id="2.7.1.156"/>
    </reaction>
</comment>
<reference evidence="18 19" key="1">
    <citation type="submission" date="2024-05" db="EMBL/GenBank/DDBJ databases">
        <title>Halomonas sp. CS7 16S ribosomal RNA gene Genome sequencing and assembly.</title>
        <authorList>
            <person name="Yook S."/>
        </authorList>
    </citation>
    <scope>NUCLEOTIDE SEQUENCE [LARGE SCALE GENOMIC DNA]</scope>
    <source>
        <strain evidence="18 19">CS7</strain>
    </source>
</reference>
<keyword evidence="19" id="KW-1185">Reference proteome</keyword>
<comment type="catalytic activity">
    <reaction evidence="3">
        <text>adenosylcob(III)inamide + GTP = adenosylcob(III)inamide phosphate + GDP + H(+)</text>
        <dbReference type="Rhea" id="RHEA:15765"/>
        <dbReference type="ChEBI" id="CHEBI:2480"/>
        <dbReference type="ChEBI" id="CHEBI:15378"/>
        <dbReference type="ChEBI" id="CHEBI:37565"/>
        <dbReference type="ChEBI" id="CHEBI:58189"/>
        <dbReference type="ChEBI" id="CHEBI:58502"/>
        <dbReference type="EC" id="2.7.1.156"/>
    </reaction>
</comment>
<keyword evidence="13 18" id="KW-0418">Kinase</keyword>
<dbReference type="EMBL" id="JBEGCI010000002">
    <property type="protein sequence ID" value="MEQ6887486.1"/>
    <property type="molecule type" value="Genomic_DNA"/>
</dbReference>
<keyword evidence="18" id="KW-0548">Nucleotidyltransferase</keyword>
<evidence type="ECO:0000256" key="4">
    <source>
        <dbReference type="ARBA" id="ARBA00003889"/>
    </source>
</evidence>
<evidence type="ECO:0000256" key="9">
    <source>
        <dbReference type="ARBA" id="ARBA00012523"/>
    </source>
</evidence>
<comment type="pathway">
    <text evidence="6">Cofactor biosynthesis; adenosylcobalamin biosynthesis; adenosylcobalamin from cob(II)yrinate a,c-diamide: step 5/7.</text>
</comment>
<name>A0ABV1N262_9GAMM</name>
<evidence type="ECO:0000256" key="5">
    <source>
        <dbReference type="ARBA" id="ARBA00004692"/>
    </source>
</evidence>
<dbReference type="GO" id="GO:0016301">
    <property type="term" value="F:kinase activity"/>
    <property type="evidence" value="ECO:0007669"/>
    <property type="project" value="UniProtKB-KW"/>
</dbReference>
<dbReference type="RefSeq" id="WP_349757043.1">
    <property type="nucleotide sequence ID" value="NZ_JBEGCI010000002.1"/>
</dbReference>
<comment type="caution">
    <text evidence="18">The sequence shown here is derived from an EMBL/GenBank/DDBJ whole genome shotgun (WGS) entry which is preliminary data.</text>
</comment>
<comment type="catalytic activity">
    <reaction evidence="2">
        <text>adenosylcob(III)inamide phosphate + GTP + H(+) = adenosylcob(III)inamide-GDP + diphosphate</text>
        <dbReference type="Rhea" id="RHEA:22712"/>
        <dbReference type="ChEBI" id="CHEBI:15378"/>
        <dbReference type="ChEBI" id="CHEBI:33019"/>
        <dbReference type="ChEBI" id="CHEBI:37565"/>
        <dbReference type="ChEBI" id="CHEBI:58502"/>
        <dbReference type="ChEBI" id="CHEBI:60487"/>
        <dbReference type="EC" id="2.7.7.62"/>
    </reaction>
</comment>
<dbReference type="EC" id="2.7.1.156" evidence="8"/>
<dbReference type="EC" id="2.7.7.62" evidence="9"/>
<dbReference type="PANTHER" id="PTHR34848">
    <property type="match status" value="1"/>
</dbReference>
<keyword evidence="10" id="KW-0169">Cobalamin biosynthesis</keyword>
<evidence type="ECO:0000256" key="3">
    <source>
        <dbReference type="ARBA" id="ARBA00001522"/>
    </source>
</evidence>
<dbReference type="Gene3D" id="3.40.50.300">
    <property type="entry name" value="P-loop containing nucleotide triphosphate hydrolases"/>
    <property type="match status" value="1"/>
</dbReference>
<comment type="function">
    <text evidence="4">Catalyzes ATP-dependent phosphorylation of adenosylcobinamide and addition of GMP to adenosylcobinamide phosphate.</text>
</comment>